<proteinExistence type="predicted"/>
<protein>
    <recommendedName>
        <fullName evidence="4">DUF4367 domain-containing protein</fullName>
    </recommendedName>
</protein>
<keyword evidence="1" id="KW-0812">Transmembrane</keyword>
<accession>A0ABZ0ZS74</accession>
<evidence type="ECO:0000256" key="1">
    <source>
        <dbReference type="SAM" id="Phobius"/>
    </source>
</evidence>
<feature type="transmembrane region" description="Helical" evidence="1">
    <location>
        <begin position="42"/>
        <end position="63"/>
    </location>
</feature>
<gene>
    <name evidence="2" type="ORF">SHK19_02525</name>
</gene>
<dbReference type="RefSeq" id="WP_322457711.1">
    <property type="nucleotide sequence ID" value="NZ_CP141059.1"/>
</dbReference>
<keyword evidence="3" id="KW-1185">Reference proteome</keyword>
<keyword evidence="1" id="KW-1133">Transmembrane helix</keyword>
<evidence type="ECO:0000313" key="2">
    <source>
        <dbReference type="EMBL" id="WQQ27110.1"/>
    </source>
</evidence>
<keyword evidence="1" id="KW-0472">Membrane</keyword>
<dbReference type="Proteomes" id="UP001327225">
    <property type="component" value="Chromosome"/>
</dbReference>
<evidence type="ECO:0008006" key="4">
    <source>
        <dbReference type="Google" id="ProtNLM"/>
    </source>
</evidence>
<reference evidence="3" key="1">
    <citation type="submission" date="2023-12" db="EMBL/GenBank/DDBJ databases">
        <title>Novel species in genus Nocardioides.</title>
        <authorList>
            <person name="Zhou H."/>
        </authorList>
    </citation>
    <scope>NUCLEOTIDE SEQUENCE [LARGE SCALE GENOMIC DNA]</scope>
    <source>
        <strain evidence="3">HM61</strain>
    </source>
</reference>
<evidence type="ECO:0000313" key="3">
    <source>
        <dbReference type="Proteomes" id="UP001327225"/>
    </source>
</evidence>
<dbReference type="EMBL" id="CP141059">
    <property type="protein sequence ID" value="WQQ27110.1"/>
    <property type="molecule type" value="Genomic_DNA"/>
</dbReference>
<name>A0ABZ0ZS74_9ACTN</name>
<organism evidence="2 3">
    <name type="scientific">Nocardioides bizhenqiangii</name>
    <dbReference type="NCBI Taxonomy" id="3095076"/>
    <lineage>
        <taxon>Bacteria</taxon>
        <taxon>Bacillati</taxon>
        <taxon>Actinomycetota</taxon>
        <taxon>Actinomycetes</taxon>
        <taxon>Propionibacteriales</taxon>
        <taxon>Nocardioidaceae</taxon>
        <taxon>Nocardioides</taxon>
    </lineage>
</organism>
<sequence length="219" mass="22340">MNDLTDRLARLDGAAPSPTEGIVAGDLTRAHAALGRRRRSRAAVAGVGLTLGVGAALGVVVAVDAGDDPAPSLAGPSSSEPGRGQGTTIDLIAYTGAQPEGFELAKVPEGYVLQGSDAFVLTLATPGDDSHPLSFEGKVVIMLESQDAAQQLGAGRDVTVNGEPGVLDGGPGETRTLRYFQGDHLVMVQVWETIDLTDEQIVELAEGVTVTSAVEAGVG</sequence>